<dbReference type="Proteomes" id="UP001333102">
    <property type="component" value="Chromosome"/>
</dbReference>
<dbReference type="SUPFAM" id="SSF110849">
    <property type="entry name" value="ParB/Sulfiredoxin"/>
    <property type="match status" value="1"/>
</dbReference>
<dbReference type="PANTHER" id="PTHR33375:SF1">
    <property type="entry name" value="CHROMOSOME-PARTITIONING PROTEIN PARB-RELATED"/>
    <property type="match status" value="1"/>
</dbReference>
<dbReference type="InterPro" id="IPR041468">
    <property type="entry name" value="HTH_ParB/Spo0J"/>
</dbReference>
<dbReference type="SUPFAM" id="SSF109709">
    <property type="entry name" value="KorB DNA-binding domain-like"/>
    <property type="match status" value="1"/>
</dbReference>
<evidence type="ECO:0000313" key="5">
    <source>
        <dbReference type="Proteomes" id="UP001333102"/>
    </source>
</evidence>
<accession>A0ABZ1BPC8</accession>
<dbReference type="RefSeq" id="WP_324669012.1">
    <property type="nucleotide sequence ID" value="NZ_CP141614.1"/>
</dbReference>
<comment type="similarity">
    <text evidence="1">Belongs to the ParB family.</text>
</comment>
<dbReference type="Gene3D" id="3.90.1530.30">
    <property type="match status" value="1"/>
</dbReference>
<evidence type="ECO:0000259" key="3">
    <source>
        <dbReference type="PROSITE" id="PS50943"/>
    </source>
</evidence>
<dbReference type="InterPro" id="IPR050336">
    <property type="entry name" value="Chromosome_partition/occlusion"/>
</dbReference>
<sequence>MRLGELLRGKATATSKPIPAAEGGVEVQWIETAQIRPGRYQPRRSLPEAELEELARSIQEHGVLQPILVRRVEDGYELVAGERRWRAAQMAGLARVPAIVRDADDRTAAEWALIENLQRAELHFLEQAEGFRRVMEEFGLTQEELARRLGCSQGAIANKLRLLRLPEEVRAVIRERGLGERQSRSLLRLEDPGQQLEAVKAIAERQLSAEESERLVEGLLQGRARRRRVRAVYGDARIFVNGLRQVVRQARKAGFEAALEEGEDDAAWTFVVKLAKAKSSGRERRGRS</sequence>
<dbReference type="InterPro" id="IPR003115">
    <property type="entry name" value="ParB_N"/>
</dbReference>
<dbReference type="CDD" id="cd00093">
    <property type="entry name" value="HTH_XRE"/>
    <property type="match status" value="1"/>
</dbReference>
<dbReference type="InterPro" id="IPR004437">
    <property type="entry name" value="ParB/RepB/Spo0J"/>
</dbReference>
<evidence type="ECO:0000256" key="2">
    <source>
        <dbReference type="ARBA" id="ARBA00022829"/>
    </source>
</evidence>
<dbReference type="Gene3D" id="1.10.10.2830">
    <property type="match status" value="1"/>
</dbReference>
<proteinExistence type="inferred from homology"/>
<dbReference type="CDD" id="cd16393">
    <property type="entry name" value="SPO0J_N"/>
    <property type="match status" value="1"/>
</dbReference>
<gene>
    <name evidence="4" type="ORF">VLY81_00330</name>
</gene>
<dbReference type="SMART" id="SM00470">
    <property type="entry name" value="ParB"/>
    <property type="match status" value="1"/>
</dbReference>
<evidence type="ECO:0000313" key="4">
    <source>
        <dbReference type="EMBL" id="WRP14652.1"/>
    </source>
</evidence>
<organism evidence="4 5">
    <name type="scientific">Geochorda subterranea</name>
    <dbReference type="NCBI Taxonomy" id="3109564"/>
    <lineage>
        <taxon>Bacteria</taxon>
        <taxon>Bacillati</taxon>
        <taxon>Bacillota</taxon>
        <taxon>Limnochordia</taxon>
        <taxon>Limnochordales</taxon>
        <taxon>Geochordaceae</taxon>
        <taxon>Geochorda</taxon>
    </lineage>
</organism>
<dbReference type="NCBIfam" id="TIGR00180">
    <property type="entry name" value="parB_part"/>
    <property type="match status" value="1"/>
</dbReference>
<dbReference type="PROSITE" id="PS50943">
    <property type="entry name" value="HTH_CROC1"/>
    <property type="match status" value="1"/>
</dbReference>
<dbReference type="EMBL" id="CP141614">
    <property type="protein sequence ID" value="WRP14652.1"/>
    <property type="molecule type" value="Genomic_DNA"/>
</dbReference>
<dbReference type="Pfam" id="PF02195">
    <property type="entry name" value="ParB_N"/>
    <property type="match status" value="1"/>
</dbReference>
<keyword evidence="2" id="KW-0159">Chromosome partition</keyword>
<dbReference type="Pfam" id="PF17762">
    <property type="entry name" value="HTH_ParB"/>
    <property type="match status" value="1"/>
</dbReference>
<dbReference type="InterPro" id="IPR036086">
    <property type="entry name" value="ParB/Sulfiredoxin_sf"/>
</dbReference>
<dbReference type="InterPro" id="IPR001387">
    <property type="entry name" value="Cro/C1-type_HTH"/>
</dbReference>
<keyword evidence="5" id="KW-1185">Reference proteome</keyword>
<name>A0ABZ1BPC8_9FIRM</name>
<evidence type="ECO:0000256" key="1">
    <source>
        <dbReference type="ARBA" id="ARBA00006295"/>
    </source>
</evidence>
<feature type="domain" description="HTH cro/C1-type" evidence="3">
    <location>
        <begin position="131"/>
        <end position="158"/>
    </location>
</feature>
<protein>
    <submittedName>
        <fullName evidence="4">ParB/RepB/Spo0J family partition protein</fullName>
    </submittedName>
</protein>
<reference evidence="5" key="1">
    <citation type="submission" date="2023-12" db="EMBL/GenBank/DDBJ databases">
        <title>Novel isolates from deep terrestrial aquifers shed light on the physiology and ecology of the class Limnochordia.</title>
        <authorList>
            <person name="Karnachuk O.V."/>
            <person name="Lukina A.P."/>
            <person name="Avakyan M.R."/>
            <person name="Kadnikov V."/>
            <person name="Begmatov S."/>
            <person name="Beletsky A.V."/>
            <person name="Mardanov A.V."/>
            <person name="Ravin N.V."/>
        </authorList>
    </citation>
    <scope>NUCLEOTIDE SEQUENCE [LARGE SCALE GENOMIC DNA]</scope>
    <source>
        <strain evidence="5">LN</strain>
    </source>
</reference>
<dbReference type="PANTHER" id="PTHR33375">
    <property type="entry name" value="CHROMOSOME-PARTITIONING PROTEIN PARB-RELATED"/>
    <property type="match status" value="1"/>
</dbReference>